<accession>A0A6A0A4D8</accession>
<feature type="domain" description="Peptidase M16 C-terminal" evidence="1">
    <location>
        <begin position="50"/>
        <end position="178"/>
    </location>
</feature>
<dbReference type="AlphaFoldDB" id="A0A6A0A4D8"/>
<gene>
    <name evidence="2" type="ORF">HaLaN_23366</name>
</gene>
<sequence length="221" mass="24463">MRLQSLTLDFFCSSEDVQTVVQLFAEVLMSPAMPDDRLQLYKDQVWGPWRDWERPDAAVLGVVGDFSPLDMVSLLERQLGAWHPAPGQPPTPRKVQQSAEPLAPAAKHAGLLYVVDRPGLAQASVVVAEPGVRLEEPDSYPLEVLSTAFNSFGGQLFDQIRSREGLAYSFVFNFASVSAQLQRTLVYDLLELPSDLLFRYKAGIEAVEAGDVLRAARAHLH</sequence>
<feature type="non-terminal residue" evidence="2">
    <location>
        <position position="221"/>
    </location>
</feature>
<dbReference type="GO" id="GO:0016787">
    <property type="term" value="F:hydrolase activity"/>
    <property type="evidence" value="ECO:0007669"/>
    <property type="project" value="UniProtKB-KW"/>
</dbReference>
<evidence type="ECO:0000259" key="1">
    <source>
        <dbReference type="Pfam" id="PF05193"/>
    </source>
</evidence>
<feature type="non-terminal residue" evidence="2">
    <location>
        <position position="1"/>
    </location>
</feature>
<dbReference type="Pfam" id="PF05193">
    <property type="entry name" value="Peptidase_M16_C"/>
    <property type="match status" value="1"/>
</dbReference>
<dbReference type="Gene3D" id="3.30.830.10">
    <property type="entry name" value="Metalloenzyme, LuxS/M16 peptidase-like"/>
    <property type="match status" value="1"/>
</dbReference>
<evidence type="ECO:0000313" key="3">
    <source>
        <dbReference type="Proteomes" id="UP000485058"/>
    </source>
</evidence>
<organism evidence="2 3">
    <name type="scientific">Haematococcus lacustris</name>
    <name type="common">Green alga</name>
    <name type="synonym">Haematococcus pluvialis</name>
    <dbReference type="NCBI Taxonomy" id="44745"/>
    <lineage>
        <taxon>Eukaryota</taxon>
        <taxon>Viridiplantae</taxon>
        <taxon>Chlorophyta</taxon>
        <taxon>core chlorophytes</taxon>
        <taxon>Chlorophyceae</taxon>
        <taxon>CS clade</taxon>
        <taxon>Chlamydomonadales</taxon>
        <taxon>Haematococcaceae</taxon>
        <taxon>Haematococcus</taxon>
    </lineage>
</organism>
<name>A0A6A0A4D8_HAELA</name>
<keyword evidence="3" id="KW-1185">Reference proteome</keyword>
<dbReference type="InterPro" id="IPR011249">
    <property type="entry name" value="Metalloenz_LuxS/M16"/>
</dbReference>
<proteinExistence type="predicted"/>
<dbReference type="GO" id="GO:0046872">
    <property type="term" value="F:metal ion binding"/>
    <property type="evidence" value="ECO:0007669"/>
    <property type="project" value="InterPro"/>
</dbReference>
<dbReference type="SUPFAM" id="SSF63411">
    <property type="entry name" value="LuxS/MPP-like metallohydrolase"/>
    <property type="match status" value="2"/>
</dbReference>
<protein>
    <submittedName>
        <fullName evidence="2">LuxS/MPP-like metallohydrolase</fullName>
    </submittedName>
</protein>
<comment type="caution">
    <text evidence="2">The sequence shown here is derived from an EMBL/GenBank/DDBJ whole genome shotgun (WGS) entry which is preliminary data.</text>
</comment>
<evidence type="ECO:0000313" key="2">
    <source>
        <dbReference type="EMBL" id="GFH25412.1"/>
    </source>
</evidence>
<keyword evidence="2" id="KW-0378">Hydrolase</keyword>
<reference evidence="2 3" key="1">
    <citation type="submission" date="2020-02" db="EMBL/GenBank/DDBJ databases">
        <title>Draft genome sequence of Haematococcus lacustris strain NIES-144.</title>
        <authorList>
            <person name="Morimoto D."/>
            <person name="Nakagawa S."/>
            <person name="Yoshida T."/>
            <person name="Sawayama S."/>
        </authorList>
    </citation>
    <scope>NUCLEOTIDE SEQUENCE [LARGE SCALE GENOMIC DNA]</scope>
    <source>
        <strain evidence="2 3">NIES-144</strain>
    </source>
</reference>
<dbReference type="Proteomes" id="UP000485058">
    <property type="component" value="Unassembled WGS sequence"/>
</dbReference>
<dbReference type="InterPro" id="IPR007863">
    <property type="entry name" value="Peptidase_M16_C"/>
</dbReference>
<dbReference type="EMBL" id="BLLF01002808">
    <property type="protein sequence ID" value="GFH25412.1"/>
    <property type="molecule type" value="Genomic_DNA"/>
</dbReference>